<evidence type="ECO:0000313" key="1">
    <source>
        <dbReference type="EMBL" id="GIG19273.1"/>
    </source>
</evidence>
<dbReference type="RefSeq" id="WP_166387280.1">
    <property type="nucleotide sequence ID" value="NZ_BAAATT010000045.1"/>
</dbReference>
<reference evidence="1" key="1">
    <citation type="submission" date="2021-01" db="EMBL/GenBank/DDBJ databases">
        <title>Whole genome shotgun sequence of Catellatospora methionotrophica NBRC 14553.</title>
        <authorList>
            <person name="Komaki H."/>
            <person name="Tamura T."/>
        </authorList>
    </citation>
    <scope>NUCLEOTIDE SEQUENCE</scope>
    <source>
        <strain evidence="1">NBRC 14553</strain>
    </source>
</reference>
<dbReference type="Gene3D" id="1.20.120.450">
    <property type="entry name" value="dinb family like domain"/>
    <property type="match status" value="1"/>
</dbReference>
<organism evidence="1 2">
    <name type="scientific">Catellatospora methionotrophica</name>
    <dbReference type="NCBI Taxonomy" id="121620"/>
    <lineage>
        <taxon>Bacteria</taxon>
        <taxon>Bacillati</taxon>
        <taxon>Actinomycetota</taxon>
        <taxon>Actinomycetes</taxon>
        <taxon>Micromonosporales</taxon>
        <taxon>Micromonosporaceae</taxon>
        <taxon>Catellatospora</taxon>
    </lineage>
</organism>
<comment type="caution">
    <text evidence="1">The sequence shown here is derived from an EMBL/GenBank/DDBJ whole genome shotgun (WGS) entry which is preliminary data.</text>
</comment>
<sequence length="165" mass="18751">MIDERFELPTSAGERQVLETFLEFQRGALVRKCADLDDRQFRSRSVPTSRLSLAGLVRHLAGVERWYFQAVIADAFPGSLFTTFTADFDDVEAATCEATFDMWQAEVETSRRIAAERSLNVVGRHPGTGEQHSLRWVLHHMIDEYARHLGHADMLREAIDGRTGE</sequence>
<name>A0A8J3LJ41_9ACTN</name>
<evidence type="ECO:0000313" key="2">
    <source>
        <dbReference type="Proteomes" id="UP000660339"/>
    </source>
</evidence>
<dbReference type="Pfam" id="PF04978">
    <property type="entry name" value="MST"/>
    <property type="match status" value="1"/>
</dbReference>
<dbReference type="AlphaFoldDB" id="A0A8J3LJ41"/>
<gene>
    <name evidence="1" type="ORF">Cme02nite_76050</name>
</gene>
<dbReference type="EMBL" id="BONJ01000054">
    <property type="protein sequence ID" value="GIG19273.1"/>
    <property type="molecule type" value="Genomic_DNA"/>
</dbReference>
<proteinExistence type="predicted"/>
<protein>
    <recommendedName>
        <fullName evidence="3">DinB family protein</fullName>
    </recommendedName>
</protein>
<dbReference type="InterPro" id="IPR034660">
    <property type="entry name" value="DinB/YfiT-like"/>
</dbReference>
<evidence type="ECO:0008006" key="3">
    <source>
        <dbReference type="Google" id="ProtNLM"/>
    </source>
</evidence>
<keyword evidence="2" id="KW-1185">Reference proteome</keyword>
<dbReference type="Proteomes" id="UP000660339">
    <property type="component" value="Unassembled WGS sequence"/>
</dbReference>
<dbReference type="InterPro" id="IPR007061">
    <property type="entry name" value="MST-like"/>
</dbReference>
<dbReference type="SUPFAM" id="SSF109854">
    <property type="entry name" value="DinB/YfiT-like putative metalloenzymes"/>
    <property type="match status" value="1"/>
</dbReference>
<accession>A0A8J3LJ41</accession>